<protein>
    <submittedName>
        <fullName evidence="1">Uncharacterized protein</fullName>
    </submittedName>
</protein>
<evidence type="ECO:0000313" key="1">
    <source>
        <dbReference type="EMBL" id="MPC80161.1"/>
    </source>
</evidence>
<keyword evidence="2" id="KW-1185">Reference proteome</keyword>
<name>A0A5B7I442_PORTR</name>
<sequence length="108" mass="11953">MTSKCHASFSSFIGATWPPLTVSSGTSRIFLLRRSCAEVTQVSVTLIHESAAAFYPCPEDVEPRHYSFDGRTGSERRLAVLQHAHQDPGASLYLDEVPHTMECSHSME</sequence>
<organism evidence="1 2">
    <name type="scientific">Portunus trituberculatus</name>
    <name type="common">Swimming crab</name>
    <name type="synonym">Neptunus trituberculatus</name>
    <dbReference type="NCBI Taxonomy" id="210409"/>
    <lineage>
        <taxon>Eukaryota</taxon>
        <taxon>Metazoa</taxon>
        <taxon>Ecdysozoa</taxon>
        <taxon>Arthropoda</taxon>
        <taxon>Crustacea</taxon>
        <taxon>Multicrustacea</taxon>
        <taxon>Malacostraca</taxon>
        <taxon>Eumalacostraca</taxon>
        <taxon>Eucarida</taxon>
        <taxon>Decapoda</taxon>
        <taxon>Pleocyemata</taxon>
        <taxon>Brachyura</taxon>
        <taxon>Eubrachyura</taxon>
        <taxon>Portunoidea</taxon>
        <taxon>Portunidae</taxon>
        <taxon>Portuninae</taxon>
        <taxon>Portunus</taxon>
    </lineage>
</organism>
<comment type="caution">
    <text evidence="1">The sequence shown here is derived from an EMBL/GenBank/DDBJ whole genome shotgun (WGS) entry which is preliminary data.</text>
</comment>
<reference evidence="1 2" key="1">
    <citation type="submission" date="2019-05" db="EMBL/GenBank/DDBJ databases">
        <title>Another draft genome of Portunus trituberculatus and its Hox gene families provides insights of decapod evolution.</title>
        <authorList>
            <person name="Jeong J.-H."/>
            <person name="Song I."/>
            <person name="Kim S."/>
            <person name="Choi T."/>
            <person name="Kim D."/>
            <person name="Ryu S."/>
            <person name="Kim W."/>
        </authorList>
    </citation>
    <scope>NUCLEOTIDE SEQUENCE [LARGE SCALE GENOMIC DNA]</scope>
    <source>
        <tissue evidence="1">Muscle</tissue>
    </source>
</reference>
<dbReference type="EMBL" id="VSRR010053215">
    <property type="protein sequence ID" value="MPC80161.1"/>
    <property type="molecule type" value="Genomic_DNA"/>
</dbReference>
<gene>
    <name evidence="1" type="ORF">E2C01_074730</name>
</gene>
<dbReference type="Proteomes" id="UP000324222">
    <property type="component" value="Unassembled WGS sequence"/>
</dbReference>
<accession>A0A5B7I442</accession>
<dbReference type="AlphaFoldDB" id="A0A5B7I442"/>
<proteinExistence type="predicted"/>
<evidence type="ECO:0000313" key="2">
    <source>
        <dbReference type="Proteomes" id="UP000324222"/>
    </source>
</evidence>